<proteinExistence type="predicted"/>
<dbReference type="Pfam" id="PF13966">
    <property type="entry name" value="zf-RVT"/>
    <property type="match status" value="1"/>
</dbReference>
<dbReference type="Proteomes" id="UP001634007">
    <property type="component" value="Unassembled WGS sequence"/>
</dbReference>
<dbReference type="EMBL" id="JBJKBG010000010">
    <property type="protein sequence ID" value="KAL3719363.1"/>
    <property type="molecule type" value="Genomic_DNA"/>
</dbReference>
<accession>A0ABD3J274</accession>
<sequence length="333" mass="39638">MLKHIWKLFSDKESLWCKWVHSTFLNRKNLWVTPIPTVSSWAWKKLLRLRSIYQQHFRWRISNGRSVSFWFDPWHLNGPLNRLFSNQEIYHSGIPRDASVADALSTPLGWYVINIMANWWDPIPEFHQQADRFQWIRHPSGRFSTASAWELLRPKGDAVPWSSFVWSSSIPPRYQTHLWLITRNRLPTQVLLLSYSRIPAALCPFCSRRPDSVNHLFFACQTPGNLASFWAAKFNILWRNKSWRENLVWAMKHFSDKSFYNSLARFSFGALCYIIWKERNNIIFRNQTLFLPAMKMHLQKAIKDKASTFKHVLDTPKNRRLQQSWDLSPSIFL</sequence>
<dbReference type="PANTHER" id="PTHR33116">
    <property type="entry name" value="REVERSE TRANSCRIPTASE ZINC-BINDING DOMAIN-CONTAINING PROTEIN-RELATED-RELATED"/>
    <property type="match status" value="1"/>
</dbReference>
<keyword evidence="3" id="KW-1185">Reference proteome</keyword>
<feature type="domain" description="Reverse transcriptase zinc-binding" evidence="1">
    <location>
        <begin position="143"/>
        <end position="222"/>
    </location>
</feature>
<comment type="caution">
    <text evidence="2">The sequence shown here is derived from an EMBL/GenBank/DDBJ whole genome shotgun (WGS) entry which is preliminary data.</text>
</comment>
<evidence type="ECO:0000313" key="3">
    <source>
        <dbReference type="Proteomes" id="UP001634007"/>
    </source>
</evidence>
<protein>
    <recommendedName>
        <fullName evidence="1">Reverse transcriptase zinc-binding domain-containing protein</fullName>
    </recommendedName>
</protein>
<name>A0ABD3J274_EUCGL</name>
<organism evidence="2 3">
    <name type="scientific">Eucalyptus globulus</name>
    <name type="common">Tasmanian blue gum</name>
    <dbReference type="NCBI Taxonomy" id="34317"/>
    <lineage>
        <taxon>Eukaryota</taxon>
        <taxon>Viridiplantae</taxon>
        <taxon>Streptophyta</taxon>
        <taxon>Embryophyta</taxon>
        <taxon>Tracheophyta</taxon>
        <taxon>Spermatophyta</taxon>
        <taxon>Magnoliopsida</taxon>
        <taxon>eudicotyledons</taxon>
        <taxon>Gunneridae</taxon>
        <taxon>Pentapetalae</taxon>
        <taxon>rosids</taxon>
        <taxon>malvids</taxon>
        <taxon>Myrtales</taxon>
        <taxon>Myrtaceae</taxon>
        <taxon>Myrtoideae</taxon>
        <taxon>Eucalypteae</taxon>
        <taxon>Eucalyptus</taxon>
    </lineage>
</organism>
<dbReference type="InterPro" id="IPR026960">
    <property type="entry name" value="RVT-Znf"/>
</dbReference>
<evidence type="ECO:0000259" key="1">
    <source>
        <dbReference type="Pfam" id="PF13966"/>
    </source>
</evidence>
<dbReference type="AlphaFoldDB" id="A0ABD3J274"/>
<reference evidence="2 3" key="1">
    <citation type="submission" date="2024-11" db="EMBL/GenBank/DDBJ databases">
        <title>Chromosome-level genome assembly of Eucalyptus globulus Labill. provides insights into its genome evolution.</title>
        <authorList>
            <person name="Li X."/>
        </authorList>
    </citation>
    <scope>NUCLEOTIDE SEQUENCE [LARGE SCALE GENOMIC DNA]</scope>
    <source>
        <strain evidence="2">CL2024</strain>
        <tissue evidence="2">Fresh tender leaves</tissue>
    </source>
</reference>
<dbReference type="PANTHER" id="PTHR33116:SF80">
    <property type="entry name" value="REVERSE TRANSCRIPTASE ZINC-BINDING DOMAIN-CONTAINING PROTEIN"/>
    <property type="match status" value="1"/>
</dbReference>
<evidence type="ECO:0000313" key="2">
    <source>
        <dbReference type="EMBL" id="KAL3719363.1"/>
    </source>
</evidence>
<gene>
    <name evidence="2" type="ORF">ACJRO7_004336</name>
</gene>